<name>A0ABX1NUU1_9RHOO</name>
<keyword evidence="2" id="KW-1185">Reference proteome</keyword>
<gene>
    <name evidence="1" type="ORF">GPA24_07590</name>
</gene>
<evidence type="ECO:0000313" key="2">
    <source>
        <dbReference type="Proteomes" id="UP000633943"/>
    </source>
</evidence>
<dbReference type="EMBL" id="WTVP01000015">
    <property type="protein sequence ID" value="NMG15406.1"/>
    <property type="molecule type" value="Genomic_DNA"/>
</dbReference>
<evidence type="ECO:0000313" key="1">
    <source>
        <dbReference type="EMBL" id="NMG15406.1"/>
    </source>
</evidence>
<proteinExistence type="predicted"/>
<sequence>MASSVSRQLGLEAFLFAVEHAERGWELCVECALDGAWQAETILLGEALPAVTEDAPILRIRLVALLQERLAGCSKRR</sequence>
<dbReference type="Proteomes" id="UP000633943">
    <property type="component" value="Unassembled WGS sequence"/>
</dbReference>
<organism evidence="1 2">
    <name type="scientific">Aromatoleum bremense</name>
    <dbReference type="NCBI Taxonomy" id="76115"/>
    <lineage>
        <taxon>Bacteria</taxon>
        <taxon>Pseudomonadati</taxon>
        <taxon>Pseudomonadota</taxon>
        <taxon>Betaproteobacteria</taxon>
        <taxon>Rhodocyclales</taxon>
        <taxon>Rhodocyclaceae</taxon>
        <taxon>Aromatoleum</taxon>
    </lineage>
</organism>
<dbReference type="RefSeq" id="WP_169202085.1">
    <property type="nucleotide sequence ID" value="NZ_CP059467.1"/>
</dbReference>
<comment type="caution">
    <text evidence="1">The sequence shown here is derived from an EMBL/GenBank/DDBJ whole genome shotgun (WGS) entry which is preliminary data.</text>
</comment>
<protein>
    <submittedName>
        <fullName evidence="1">Uncharacterized protein</fullName>
    </submittedName>
</protein>
<accession>A0ABX1NUU1</accession>
<reference evidence="1 2" key="1">
    <citation type="submission" date="2019-12" db="EMBL/GenBank/DDBJ databases">
        <title>Comparative genomics gives insights into the taxonomy of the Azoarcus-Aromatoleum group and reveals separate origins of nif in the plant-associated Azoarcus and non-plant-associated Aromatoleum sub-groups.</title>
        <authorList>
            <person name="Lafos M."/>
            <person name="Maluk M."/>
            <person name="Batista M."/>
            <person name="Junghare M."/>
            <person name="Carmona M."/>
            <person name="Faoro H."/>
            <person name="Cruz L.M."/>
            <person name="Battistoni F."/>
            <person name="De Souza E."/>
            <person name="Pedrosa F."/>
            <person name="Chen W.-M."/>
            <person name="Poole P.S."/>
            <person name="Dixon R.A."/>
            <person name="James E.K."/>
        </authorList>
    </citation>
    <scope>NUCLEOTIDE SEQUENCE [LARGE SCALE GENOMIC DNA]</scope>
    <source>
        <strain evidence="1 2">PbN1</strain>
    </source>
</reference>